<comment type="caution">
    <text evidence="2">The sequence shown here is derived from an EMBL/GenBank/DDBJ whole genome shotgun (WGS) entry which is preliminary data.</text>
</comment>
<reference evidence="2" key="1">
    <citation type="submission" date="2020-09" db="EMBL/GenBank/DDBJ databases">
        <title>Genome-Enabled Discovery of Anthraquinone Biosynthesis in Senna tora.</title>
        <authorList>
            <person name="Kang S.-H."/>
            <person name="Pandey R.P."/>
            <person name="Lee C.-M."/>
            <person name="Sim J.-S."/>
            <person name="Jeong J.-T."/>
            <person name="Choi B.-S."/>
            <person name="Jung M."/>
            <person name="Ginzburg D."/>
            <person name="Zhao K."/>
            <person name="Won S.Y."/>
            <person name="Oh T.-J."/>
            <person name="Yu Y."/>
            <person name="Kim N.-H."/>
            <person name="Lee O.R."/>
            <person name="Lee T.-H."/>
            <person name="Bashyal P."/>
            <person name="Kim T.-S."/>
            <person name="Lee W.-H."/>
            <person name="Kawkins C."/>
            <person name="Kim C.-K."/>
            <person name="Kim J.S."/>
            <person name="Ahn B.O."/>
            <person name="Rhee S.Y."/>
            <person name="Sohng J.K."/>
        </authorList>
    </citation>
    <scope>NUCLEOTIDE SEQUENCE</scope>
    <source>
        <tissue evidence="2">Leaf</tissue>
    </source>
</reference>
<evidence type="ECO:0000256" key="1">
    <source>
        <dbReference type="SAM" id="MobiDB-lite"/>
    </source>
</evidence>
<name>A0A834SR98_9FABA</name>
<sequence length="37" mass="4005">MAKFLLAQSRPIFVTHTRGQFPANGHPSLQTASHASV</sequence>
<feature type="compositionally biased region" description="Polar residues" evidence="1">
    <location>
        <begin position="27"/>
        <end position="37"/>
    </location>
</feature>
<gene>
    <name evidence="2" type="ORF">G2W53_040222</name>
</gene>
<dbReference type="EMBL" id="JAAIUW010000012">
    <property type="protein sequence ID" value="KAF7808061.1"/>
    <property type="molecule type" value="Genomic_DNA"/>
</dbReference>
<organism evidence="2 3">
    <name type="scientific">Senna tora</name>
    <dbReference type="NCBI Taxonomy" id="362788"/>
    <lineage>
        <taxon>Eukaryota</taxon>
        <taxon>Viridiplantae</taxon>
        <taxon>Streptophyta</taxon>
        <taxon>Embryophyta</taxon>
        <taxon>Tracheophyta</taxon>
        <taxon>Spermatophyta</taxon>
        <taxon>Magnoliopsida</taxon>
        <taxon>eudicotyledons</taxon>
        <taxon>Gunneridae</taxon>
        <taxon>Pentapetalae</taxon>
        <taxon>rosids</taxon>
        <taxon>fabids</taxon>
        <taxon>Fabales</taxon>
        <taxon>Fabaceae</taxon>
        <taxon>Caesalpinioideae</taxon>
        <taxon>Cassia clade</taxon>
        <taxon>Senna</taxon>
    </lineage>
</organism>
<protein>
    <submittedName>
        <fullName evidence="2">Uncharacterized protein</fullName>
    </submittedName>
</protein>
<evidence type="ECO:0000313" key="2">
    <source>
        <dbReference type="EMBL" id="KAF7808061.1"/>
    </source>
</evidence>
<proteinExistence type="predicted"/>
<keyword evidence="3" id="KW-1185">Reference proteome</keyword>
<dbReference type="AlphaFoldDB" id="A0A834SR98"/>
<feature type="region of interest" description="Disordered" evidence="1">
    <location>
        <begin position="17"/>
        <end position="37"/>
    </location>
</feature>
<evidence type="ECO:0000313" key="3">
    <source>
        <dbReference type="Proteomes" id="UP000634136"/>
    </source>
</evidence>
<dbReference type="Proteomes" id="UP000634136">
    <property type="component" value="Unassembled WGS sequence"/>
</dbReference>
<accession>A0A834SR98</accession>